<dbReference type="Proteomes" id="UP000465622">
    <property type="component" value="Chromosome"/>
</dbReference>
<gene>
    <name evidence="4" type="ORF">MMAGJ_41630</name>
</gene>
<keyword evidence="2" id="KW-0812">Transmembrane</keyword>
<organism evidence="4 5">
    <name type="scientific">Mycolicibacterium mageritense</name>
    <name type="common">Mycobacterium mageritense</name>
    <dbReference type="NCBI Taxonomy" id="53462"/>
    <lineage>
        <taxon>Bacteria</taxon>
        <taxon>Bacillati</taxon>
        <taxon>Actinomycetota</taxon>
        <taxon>Actinomycetes</taxon>
        <taxon>Mycobacteriales</taxon>
        <taxon>Mycobacteriaceae</taxon>
        <taxon>Mycolicibacterium</taxon>
    </lineage>
</organism>
<sequence>MTHTPSPGWHPDPSGQPGQRYHDGARWTQHFVPTPPTVSAPTAQAVAVAVSTGGTNHALHAVLTFLTCGLWLPIWILAALFGGGLSSVAVGTNGALVRTSNSRPIVVAAVVGGLVLLGAANQHPWLYVVMVALGLLGGYGFWVLKSADKREEQQRREQFQRDMLAQRADYENHLYQQGDPRGVHGRYLPPESL</sequence>
<feature type="domain" description="DUF2510" evidence="3">
    <location>
        <begin position="7"/>
        <end position="38"/>
    </location>
</feature>
<evidence type="ECO:0000256" key="2">
    <source>
        <dbReference type="SAM" id="Phobius"/>
    </source>
</evidence>
<dbReference type="InterPro" id="IPR018929">
    <property type="entry name" value="DUF2510"/>
</dbReference>
<keyword evidence="2" id="KW-1133">Transmembrane helix</keyword>
<keyword evidence="2" id="KW-0472">Membrane</keyword>
<feature type="region of interest" description="Disordered" evidence="1">
    <location>
        <begin position="1"/>
        <end position="22"/>
    </location>
</feature>
<evidence type="ECO:0000313" key="5">
    <source>
        <dbReference type="Proteomes" id="UP000465622"/>
    </source>
</evidence>
<accession>A0ABM7HWA6</accession>
<proteinExistence type="predicted"/>
<dbReference type="RefSeq" id="WP_036429276.1">
    <property type="nucleotide sequence ID" value="NZ_AP022567.1"/>
</dbReference>
<evidence type="ECO:0000313" key="4">
    <source>
        <dbReference type="EMBL" id="BBX34881.1"/>
    </source>
</evidence>
<feature type="transmembrane region" description="Helical" evidence="2">
    <location>
        <begin position="102"/>
        <end position="119"/>
    </location>
</feature>
<feature type="transmembrane region" description="Helical" evidence="2">
    <location>
        <begin position="125"/>
        <end position="144"/>
    </location>
</feature>
<reference evidence="4 5" key="1">
    <citation type="journal article" date="2019" name="Emerg. Microbes Infect.">
        <title>Comprehensive subspecies identification of 175 nontuberculous mycobacteria species based on 7547 genomic profiles.</title>
        <authorList>
            <person name="Matsumoto Y."/>
            <person name="Kinjo T."/>
            <person name="Motooka D."/>
            <person name="Nabeya D."/>
            <person name="Jung N."/>
            <person name="Uechi K."/>
            <person name="Horii T."/>
            <person name="Iida T."/>
            <person name="Fujita J."/>
            <person name="Nakamura S."/>
        </authorList>
    </citation>
    <scope>NUCLEOTIDE SEQUENCE [LARGE SCALE GENOMIC DNA]</scope>
    <source>
        <strain evidence="4 5">JCM 12375</strain>
    </source>
</reference>
<keyword evidence="5" id="KW-1185">Reference proteome</keyword>
<evidence type="ECO:0000256" key="1">
    <source>
        <dbReference type="SAM" id="MobiDB-lite"/>
    </source>
</evidence>
<name>A0ABM7HWA6_MYCME</name>
<evidence type="ECO:0000259" key="3">
    <source>
        <dbReference type="Pfam" id="PF10708"/>
    </source>
</evidence>
<dbReference type="EMBL" id="AP022567">
    <property type="protein sequence ID" value="BBX34881.1"/>
    <property type="molecule type" value="Genomic_DNA"/>
</dbReference>
<feature type="transmembrane region" description="Helical" evidence="2">
    <location>
        <begin position="70"/>
        <end position="90"/>
    </location>
</feature>
<protein>
    <recommendedName>
        <fullName evidence="3">DUF2510 domain-containing protein</fullName>
    </recommendedName>
</protein>
<dbReference type="Pfam" id="PF10708">
    <property type="entry name" value="DUF2510"/>
    <property type="match status" value="1"/>
</dbReference>